<proteinExistence type="predicted"/>
<dbReference type="AlphaFoldDB" id="A0A4R2LSJ0"/>
<evidence type="ECO:0000313" key="2">
    <source>
        <dbReference type="Proteomes" id="UP000295600"/>
    </source>
</evidence>
<dbReference type="Proteomes" id="UP000295600">
    <property type="component" value="Unassembled WGS sequence"/>
</dbReference>
<protein>
    <submittedName>
        <fullName evidence="1">Uncharacterized protein</fullName>
    </submittedName>
</protein>
<evidence type="ECO:0000313" key="1">
    <source>
        <dbReference type="EMBL" id="TCO88120.1"/>
    </source>
</evidence>
<reference evidence="1 2" key="1">
    <citation type="submission" date="2019-03" db="EMBL/GenBank/DDBJ databases">
        <title>Genomic Encyclopedia of Type Strains, Phase IV (KMG-IV): sequencing the most valuable type-strain genomes for metagenomic binning, comparative biology and taxonomic classification.</title>
        <authorList>
            <person name="Goeker M."/>
        </authorList>
    </citation>
    <scope>NUCLEOTIDE SEQUENCE [LARGE SCALE GENOMIC DNA]</scope>
    <source>
        <strain evidence="1 2">DSM 23917</strain>
    </source>
</reference>
<name>A0A4R2LSJ0_9BACE</name>
<comment type="caution">
    <text evidence="1">The sequence shown here is derived from an EMBL/GenBank/DDBJ whole genome shotgun (WGS) entry which is preliminary data.</text>
</comment>
<accession>A0A4R2LSJ0</accession>
<organism evidence="1 2">
    <name type="scientific">Prevotella heparinolytica</name>
    <dbReference type="NCBI Taxonomy" id="28113"/>
    <lineage>
        <taxon>Bacteria</taxon>
        <taxon>Pseudomonadati</taxon>
        <taxon>Bacteroidota</taxon>
        <taxon>Bacteroidia</taxon>
        <taxon>Bacteroidales</taxon>
        <taxon>Bacteroidaceae</taxon>
        <taxon>Bacteroides</taxon>
    </lineage>
</organism>
<gene>
    <name evidence="1" type="ORF">EV202_1273</name>
</gene>
<dbReference type="EMBL" id="SLXB01000027">
    <property type="protein sequence ID" value="TCO88120.1"/>
    <property type="molecule type" value="Genomic_DNA"/>
</dbReference>
<dbReference type="RefSeq" id="WP_131927253.1">
    <property type="nucleotide sequence ID" value="NZ_SLXB01000027.1"/>
</dbReference>
<sequence length="68" mass="8186">MRKEQKLKEMVFKDHYSSLSNAHKEELRRRVIEESGMSYPAFYHKLRTNSFKPLEMKLITEIINSLNN</sequence>